<dbReference type="FunFam" id="3.30.420.40:FF:000028">
    <property type="entry name" value="heat shock 70 kDa protein-like"/>
    <property type="match status" value="1"/>
</dbReference>
<gene>
    <name evidence="4" type="ORF">RND81_14G198000</name>
</gene>
<dbReference type="EMBL" id="JBDFQZ010000014">
    <property type="protein sequence ID" value="KAK9666609.1"/>
    <property type="molecule type" value="Genomic_DNA"/>
</dbReference>
<evidence type="ECO:0000313" key="4">
    <source>
        <dbReference type="EMBL" id="KAK9666609.1"/>
    </source>
</evidence>
<dbReference type="AlphaFoldDB" id="A0AAW1GZS9"/>
<dbReference type="Gene3D" id="3.30.420.40">
    <property type="match status" value="2"/>
</dbReference>
<organism evidence="4 5">
    <name type="scientific">Saponaria officinalis</name>
    <name type="common">Common soapwort</name>
    <name type="synonym">Lychnis saponaria</name>
    <dbReference type="NCBI Taxonomy" id="3572"/>
    <lineage>
        <taxon>Eukaryota</taxon>
        <taxon>Viridiplantae</taxon>
        <taxon>Streptophyta</taxon>
        <taxon>Embryophyta</taxon>
        <taxon>Tracheophyta</taxon>
        <taxon>Spermatophyta</taxon>
        <taxon>Magnoliopsida</taxon>
        <taxon>eudicotyledons</taxon>
        <taxon>Gunneridae</taxon>
        <taxon>Pentapetalae</taxon>
        <taxon>Caryophyllales</taxon>
        <taxon>Caryophyllaceae</taxon>
        <taxon>Caryophylleae</taxon>
        <taxon>Saponaria</taxon>
    </lineage>
</organism>
<dbReference type="InterPro" id="IPR043129">
    <property type="entry name" value="ATPase_NBD"/>
</dbReference>
<evidence type="ECO:0000256" key="2">
    <source>
        <dbReference type="ARBA" id="ARBA00022741"/>
    </source>
</evidence>
<dbReference type="SUPFAM" id="SSF53067">
    <property type="entry name" value="Actin-like ATPase domain"/>
    <property type="match status" value="1"/>
</dbReference>
<protein>
    <submittedName>
        <fullName evidence="4">Uncharacterized protein</fullName>
    </submittedName>
</protein>
<dbReference type="GO" id="GO:0005524">
    <property type="term" value="F:ATP binding"/>
    <property type="evidence" value="ECO:0007669"/>
    <property type="project" value="UniProtKB-KW"/>
</dbReference>
<keyword evidence="3" id="KW-0067">ATP-binding</keyword>
<proteinExistence type="inferred from homology"/>
<comment type="similarity">
    <text evidence="1">Belongs to the heat shock protein 70 family.</text>
</comment>
<evidence type="ECO:0000256" key="1">
    <source>
        <dbReference type="ARBA" id="ARBA00007381"/>
    </source>
</evidence>
<dbReference type="GO" id="GO:0140662">
    <property type="term" value="F:ATP-dependent protein folding chaperone"/>
    <property type="evidence" value="ECO:0007669"/>
    <property type="project" value="InterPro"/>
</dbReference>
<dbReference type="Proteomes" id="UP001443914">
    <property type="component" value="Unassembled WGS sequence"/>
</dbReference>
<dbReference type="InterPro" id="IPR013126">
    <property type="entry name" value="Hsp_70_fam"/>
</dbReference>
<dbReference type="Gene3D" id="3.30.30.30">
    <property type="match status" value="1"/>
</dbReference>
<dbReference type="Pfam" id="PF00012">
    <property type="entry name" value="HSP70"/>
    <property type="match status" value="1"/>
</dbReference>
<accession>A0AAW1GZS9</accession>
<sequence>MKMDPYKIVRGPNGDYWFEVNGQQYYPNQIGAFYLTKMKETAKAYLGKTVSNAAYFNDAHRQAKKDAARRARLDDQSFIDEYIATTLSCDTRSGKQLTIIFSLGGRTKDALIYEFSNGVFEVEAIHSDVSLFKLWRIYRISRRFGFFKPTIN</sequence>
<comment type="caution">
    <text evidence="4">The sequence shown here is derived from an EMBL/GenBank/DDBJ whole genome shotgun (WGS) entry which is preliminary data.</text>
</comment>
<keyword evidence="2" id="KW-0547">Nucleotide-binding</keyword>
<evidence type="ECO:0000256" key="3">
    <source>
        <dbReference type="ARBA" id="ARBA00022840"/>
    </source>
</evidence>
<dbReference type="PANTHER" id="PTHR19375">
    <property type="entry name" value="HEAT SHOCK PROTEIN 70KDA"/>
    <property type="match status" value="1"/>
</dbReference>
<name>A0AAW1GZS9_SAPOF</name>
<evidence type="ECO:0000313" key="5">
    <source>
        <dbReference type="Proteomes" id="UP001443914"/>
    </source>
</evidence>
<reference evidence="4" key="1">
    <citation type="submission" date="2024-03" db="EMBL/GenBank/DDBJ databases">
        <title>WGS assembly of Saponaria officinalis var. Norfolk2.</title>
        <authorList>
            <person name="Jenkins J."/>
            <person name="Shu S."/>
            <person name="Grimwood J."/>
            <person name="Barry K."/>
            <person name="Goodstein D."/>
            <person name="Schmutz J."/>
            <person name="Leebens-Mack J."/>
            <person name="Osbourn A."/>
        </authorList>
    </citation>
    <scope>NUCLEOTIDE SEQUENCE [LARGE SCALE GENOMIC DNA]</scope>
    <source>
        <strain evidence="4">JIC</strain>
    </source>
</reference>
<keyword evidence="5" id="KW-1185">Reference proteome</keyword>